<proteinExistence type="inferred from homology"/>
<dbReference type="Gene3D" id="1.10.10.610">
    <property type="entry name" value="YehU-like"/>
    <property type="match status" value="1"/>
</dbReference>
<sequence length="74" mass="8411">MIIPWQELDSETLTNLIEHFVLQEGTEYGEQDVPLARKVETVKAQLQQGSAVIVYSELHESVNIVPKDRFIESA</sequence>
<evidence type="ECO:0000256" key="2">
    <source>
        <dbReference type="HAMAP-Rule" id="MF_00690"/>
    </source>
</evidence>
<evidence type="ECO:0000256" key="1">
    <source>
        <dbReference type="ARBA" id="ARBA00006450"/>
    </source>
</evidence>
<dbReference type="AlphaFoldDB" id="A0AAU6TAU8"/>
<dbReference type="GeneID" id="92810789"/>
<comment type="similarity">
    <text evidence="1 2">Belongs to the UPF0270 family.</text>
</comment>
<name>A0AAU6TAU8_9GAMM</name>
<dbReference type="InterPro" id="IPR036685">
    <property type="entry name" value="YehU-like_sf"/>
</dbReference>
<dbReference type="RefSeq" id="WP_042072725.1">
    <property type="nucleotide sequence ID" value="NZ_CP095328.1"/>
</dbReference>
<dbReference type="NCBIfam" id="NF003438">
    <property type="entry name" value="PRK04966.1"/>
    <property type="match status" value="1"/>
</dbReference>
<reference evidence="3" key="1">
    <citation type="submission" date="2022-03" db="EMBL/GenBank/DDBJ databases">
        <title>Sea Food Isolates.</title>
        <authorList>
            <person name="Li C."/>
        </authorList>
    </citation>
    <scope>NUCLEOTIDE SEQUENCE</scope>
    <source>
        <strain evidence="3">19NY04SH05-1</strain>
    </source>
</reference>
<dbReference type="EMBL" id="CP095328">
    <property type="protein sequence ID" value="XAG42292.1"/>
    <property type="molecule type" value="Genomic_DNA"/>
</dbReference>
<dbReference type="Pfam" id="PF06794">
    <property type="entry name" value="UPF0270"/>
    <property type="match status" value="1"/>
</dbReference>
<evidence type="ECO:0000313" key="3">
    <source>
        <dbReference type="EMBL" id="XAG42292.1"/>
    </source>
</evidence>
<dbReference type="SUPFAM" id="SSF118001">
    <property type="entry name" value="YehU-like"/>
    <property type="match status" value="1"/>
</dbReference>
<dbReference type="HAMAP" id="MF_00690">
    <property type="entry name" value="UPF0270"/>
    <property type="match status" value="1"/>
</dbReference>
<dbReference type="InterPro" id="IPR010648">
    <property type="entry name" value="UPF0270"/>
</dbReference>
<organism evidence="3">
    <name type="scientific">Aeromonas sp. 19NY04SH05-1</name>
    <dbReference type="NCBI Taxonomy" id="2920537"/>
    <lineage>
        <taxon>Bacteria</taxon>
        <taxon>Pseudomonadati</taxon>
        <taxon>Pseudomonadota</taxon>
        <taxon>Gammaproteobacteria</taxon>
        <taxon>Aeromonadales</taxon>
        <taxon>Aeromonadaceae</taxon>
        <taxon>Aeromonas</taxon>
    </lineage>
</organism>
<dbReference type="PIRSF" id="PIRSF006169">
    <property type="entry name" value="UCP006169"/>
    <property type="match status" value="1"/>
</dbReference>
<protein>
    <recommendedName>
        <fullName evidence="2">UPF0270 protein MRK42_04645</fullName>
    </recommendedName>
</protein>
<accession>A0AAU6TAU8</accession>
<gene>
    <name evidence="3" type="ORF">MRK42_04645</name>
</gene>